<dbReference type="EMBL" id="LXQC01000139">
    <property type="protein sequence ID" value="TFE68615.1"/>
    <property type="molecule type" value="Genomic_DNA"/>
</dbReference>
<evidence type="ECO:0000313" key="8">
    <source>
        <dbReference type="Proteomes" id="UP000297713"/>
    </source>
</evidence>
<dbReference type="GO" id="GO:0008270">
    <property type="term" value="F:zinc ion binding"/>
    <property type="evidence" value="ECO:0007669"/>
    <property type="project" value="UniProtKB-KW"/>
</dbReference>
<evidence type="ECO:0000256" key="1">
    <source>
        <dbReference type="ARBA" id="ARBA00022723"/>
    </source>
</evidence>
<comment type="caution">
    <text evidence="7">The sequence shown here is derived from an EMBL/GenBank/DDBJ whole genome shotgun (WGS) entry which is preliminary data.</text>
</comment>
<keyword evidence="8" id="KW-1185">Reference proteome</keyword>
<dbReference type="Pfam" id="PF01258">
    <property type="entry name" value="zf-dskA_traR"/>
    <property type="match status" value="1"/>
</dbReference>
<dbReference type="PANTHER" id="PTHR33823:SF4">
    <property type="entry name" value="GENERAL STRESS PROTEIN 16O"/>
    <property type="match status" value="1"/>
</dbReference>
<sequence length="224" mass="25819">MSIKKKKTKGTVEKKETEVKKESVLNTNSTTNLDKPKENDKSMSNSLEKINMADPNLTIMDLSEEERKEFLKVQKERLLDLREQIIYQMEGVSSDVLKSRPEGGESTGFGVHQADAGTDVYDRDFALSLLSQENDSLIEIDDSLKRIEDNSYGICQMCGKPIPIIRLQAIPYARFTVDCQRQLEKEKMYQLRKRWESVPQFADSEELLEEEQGEEEEEKKEKGE</sequence>
<feature type="domain" description="Zinc finger DksA/TraR C4-type" evidence="6">
    <location>
        <begin position="151"/>
        <end position="184"/>
    </location>
</feature>
<keyword evidence="1" id="KW-0479">Metal-binding</keyword>
<dbReference type="SUPFAM" id="SSF57716">
    <property type="entry name" value="Glucocorticoid receptor-like (DNA-binding domain)"/>
    <property type="match status" value="1"/>
</dbReference>
<feature type="compositionally biased region" description="Polar residues" evidence="5">
    <location>
        <begin position="24"/>
        <end position="33"/>
    </location>
</feature>
<evidence type="ECO:0000256" key="3">
    <source>
        <dbReference type="ARBA" id="ARBA00022833"/>
    </source>
</evidence>
<evidence type="ECO:0000256" key="5">
    <source>
        <dbReference type="SAM" id="MobiDB-lite"/>
    </source>
</evidence>
<dbReference type="PROSITE" id="PS51128">
    <property type="entry name" value="ZF_DKSA_2"/>
    <property type="match status" value="1"/>
</dbReference>
<dbReference type="Gene3D" id="1.20.120.910">
    <property type="entry name" value="DksA, coiled-coil domain"/>
    <property type="match status" value="1"/>
</dbReference>
<dbReference type="Proteomes" id="UP000297713">
    <property type="component" value="Unassembled WGS sequence"/>
</dbReference>
<dbReference type="InterPro" id="IPR000962">
    <property type="entry name" value="Znf_DskA_TraR"/>
</dbReference>
<feature type="region of interest" description="Disordered" evidence="5">
    <location>
        <begin position="1"/>
        <end position="46"/>
    </location>
</feature>
<dbReference type="RefSeq" id="WP_134440115.1">
    <property type="nucleotide sequence ID" value="NZ_LXQC01000139.1"/>
</dbReference>
<name>A0A4Y8PCW1_9BACT</name>
<dbReference type="OrthoDB" id="9811543at2"/>
<feature type="compositionally biased region" description="Basic and acidic residues" evidence="5">
    <location>
        <begin position="10"/>
        <end position="23"/>
    </location>
</feature>
<dbReference type="AlphaFoldDB" id="A0A4Y8PCW1"/>
<organism evidence="7 8">
    <name type="scientific">Methylacidiphilum caldifontis</name>
    <dbReference type="NCBI Taxonomy" id="2795386"/>
    <lineage>
        <taxon>Bacteria</taxon>
        <taxon>Pseudomonadati</taxon>
        <taxon>Verrucomicrobiota</taxon>
        <taxon>Methylacidiphilae</taxon>
        <taxon>Methylacidiphilales</taxon>
        <taxon>Methylacidiphilaceae</taxon>
        <taxon>Methylacidiphilum (ex Ratnadevi et al. 2023)</taxon>
    </lineage>
</organism>
<feature type="region of interest" description="Disordered" evidence="5">
    <location>
        <begin position="202"/>
        <end position="224"/>
    </location>
</feature>
<gene>
    <name evidence="7" type="ORF">A7Q10_08190</name>
</gene>
<proteinExistence type="predicted"/>
<dbReference type="InterPro" id="IPR037187">
    <property type="entry name" value="DnaK_N"/>
</dbReference>
<feature type="zinc finger region" description="dksA C4-type" evidence="4">
    <location>
        <begin position="155"/>
        <end position="179"/>
    </location>
</feature>
<protein>
    <submittedName>
        <fullName evidence="7">Molecular chaperone DnaK</fullName>
    </submittedName>
</protein>
<dbReference type="PANTHER" id="PTHR33823">
    <property type="entry name" value="RNA POLYMERASE-BINDING TRANSCRIPTION FACTOR DKSA-RELATED"/>
    <property type="match status" value="1"/>
</dbReference>
<keyword evidence="3" id="KW-0862">Zinc</keyword>
<reference evidence="7 8" key="1">
    <citation type="submission" date="2016-05" db="EMBL/GenBank/DDBJ databases">
        <title>Diversity and Homogeneity among Thermoacidophilic Verrucomicrobia Methanotrophs Linked with Geographical Origin.</title>
        <authorList>
            <person name="Erikstad H.-A."/>
            <person name="Smestad N.B."/>
            <person name="Ceballos R.M."/>
            <person name="Birkeland N.-K."/>
        </authorList>
    </citation>
    <scope>NUCLEOTIDE SEQUENCE [LARGE SCALE GENOMIC DNA]</scope>
    <source>
        <strain evidence="7 8">Phi</strain>
    </source>
</reference>
<evidence type="ECO:0000259" key="6">
    <source>
        <dbReference type="Pfam" id="PF01258"/>
    </source>
</evidence>
<evidence type="ECO:0000313" key="7">
    <source>
        <dbReference type="EMBL" id="TFE68615.1"/>
    </source>
</evidence>
<keyword evidence="2" id="KW-0863">Zinc-finger</keyword>
<accession>A0A4Y8PCW1</accession>
<evidence type="ECO:0000256" key="4">
    <source>
        <dbReference type="PROSITE-ProRule" id="PRU00510"/>
    </source>
</evidence>
<evidence type="ECO:0000256" key="2">
    <source>
        <dbReference type="ARBA" id="ARBA00022771"/>
    </source>
</evidence>
<dbReference type="SUPFAM" id="SSF109635">
    <property type="entry name" value="DnaK suppressor protein DksA, alpha-hairpin domain"/>
    <property type="match status" value="1"/>
</dbReference>
<feature type="compositionally biased region" description="Acidic residues" evidence="5">
    <location>
        <begin position="203"/>
        <end position="218"/>
    </location>
</feature>